<dbReference type="Gene3D" id="3.30.70.3490">
    <property type="match status" value="1"/>
</dbReference>
<dbReference type="FunFam" id="2.40.160.120:FF:000014">
    <property type="entry name" value="Oxysterol-binding protein"/>
    <property type="match status" value="1"/>
</dbReference>
<feature type="compositionally biased region" description="Polar residues" evidence="7">
    <location>
        <begin position="299"/>
        <end position="309"/>
    </location>
</feature>
<dbReference type="InterPro" id="IPR011993">
    <property type="entry name" value="PH-like_dom_sf"/>
</dbReference>
<feature type="coiled-coil region" evidence="6">
    <location>
        <begin position="129"/>
        <end position="156"/>
    </location>
</feature>
<dbReference type="OrthoDB" id="14833at2759"/>
<dbReference type="InterPro" id="IPR037239">
    <property type="entry name" value="OSBP_sf"/>
</dbReference>
<comment type="similarity">
    <text evidence="4">Belongs to the OSBP family.</text>
</comment>
<keyword evidence="1 5" id="KW-0813">Transport</keyword>
<reference evidence="9 10" key="1">
    <citation type="journal article" date="2014" name="Nat. Commun.">
        <title>Molecular traces of alternative social organization in a termite genome.</title>
        <authorList>
            <person name="Terrapon N."/>
            <person name="Li C."/>
            <person name="Robertson H.M."/>
            <person name="Ji L."/>
            <person name="Meng X."/>
            <person name="Booth W."/>
            <person name="Chen Z."/>
            <person name="Childers C.P."/>
            <person name="Glastad K.M."/>
            <person name="Gokhale K."/>
            <person name="Gowin J."/>
            <person name="Gronenberg W."/>
            <person name="Hermansen R.A."/>
            <person name="Hu H."/>
            <person name="Hunt B.G."/>
            <person name="Huylmans A.K."/>
            <person name="Khalil S.M."/>
            <person name="Mitchell R.D."/>
            <person name="Munoz-Torres M.C."/>
            <person name="Mustard J.A."/>
            <person name="Pan H."/>
            <person name="Reese J.T."/>
            <person name="Scharf M.E."/>
            <person name="Sun F."/>
            <person name="Vogel H."/>
            <person name="Xiao J."/>
            <person name="Yang W."/>
            <person name="Yang Z."/>
            <person name="Yang Z."/>
            <person name="Zhou J."/>
            <person name="Zhu J."/>
            <person name="Brent C.S."/>
            <person name="Elsik C.G."/>
            <person name="Goodisman M.A."/>
            <person name="Liberles D.A."/>
            <person name="Roe R.M."/>
            <person name="Vargo E.L."/>
            <person name="Vilcinskas A."/>
            <person name="Wang J."/>
            <person name="Bornberg-Bauer E."/>
            <person name="Korb J."/>
            <person name="Zhang G."/>
            <person name="Liebig J."/>
        </authorList>
    </citation>
    <scope>NUCLEOTIDE SEQUENCE [LARGE SCALE GENOMIC DNA]</scope>
    <source>
        <tissue evidence="9">Whole organism</tissue>
    </source>
</reference>
<evidence type="ECO:0000256" key="3">
    <source>
        <dbReference type="ARBA" id="ARBA00023121"/>
    </source>
</evidence>
<evidence type="ECO:0000313" key="10">
    <source>
        <dbReference type="Proteomes" id="UP000027135"/>
    </source>
</evidence>
<proteinExistence type="inferred from homology"/>
<dbReference type="OMA" id="CTIEQKQ"/>
<dbReference type="GO" id="GO:0005829">
    <property type="term" value="C:cytosol"/>
    <property type="evidence" value="ECO:0007669"/>
    <property type="project" value="TreeGrafter"/>
</dbReference>
<dbReference type="InterPro" id="IPR000648">
    <property type="entry name" value="Oxysterol-bd"/>
</dbReference>
<accession>A0A067RBW7</accession>
<dbReference type="Proteomes" id="UP000027135">
    <property type="component" value="Unassembled WGS sequence"/>
</dbReference>
<dbReference type="AlphaFoldDB" id="A0A067RBW7"/>
<dbReference type="Gene3D" id="2.40.160.120">
    <property type="match status" value="1"/>
</dbReference>
<dbReference type="Gene3D" id="2.30.29.30">
    <property type="entry name" value="Pleckstrin-homology domain (PH domain)/Phosphotyrosine-binding domain (PTB)"/>
    <property type="match status" value="1"/>
</dbReference>
<keyword evidence="3" id="KW-0446">Lipid-binding</keyword>
<dbReference type="SMART" id="SM00233">
    <property type="entry name" value="PH"/>
    <property type="match status" value="1"/>
</dbReference>
<keyword evidence="2 5" id="KW-0445">Lipid transport</keyword>
<feature type="domain" description="PH" evidence="8">
    <location>
        <begin position="1"/>
        <end position="98"/>
    </location>
</feature>
<dbReference type="GO" id="GO:0016020">
    <property type="term" value="C:membrane"/>
    <property type="evidence" value="ECO:0007669"/>
    <property type="project" value="TreeGrafter"/>
</dbReference>
<feature type="compositionally biased region" description="Low complexity" evidence="7">
    <location>
        <begin position="254"/>
        <end position="267"/>
    </location>
</feature>
<dbReference type="GO" id="GO:0032934">
    <property type="term" value="F:sterol binding"/>
    <property type="evidence" value="ECO:0007669"/>
    <property type="project" value="TreeGrafter"/>
</dbReference>
<dbReference type="FunCoup" id="A0A067RBW7">
    <property type="interactions" value="1914"/>
</dbReference>
<dbReference type="PROSITE" id="PS01013">
    <property type="entry name" value="OSBP"/>
    <property type="match status" value="1"/>
</dbReference>
<name>A0A067RBW7_ZOONE</name>
<evidence type="ECO:0000256" key="7">
    <source>
        <dbReference type="SAM" id="MobiDB-lite"/>
    </source>
</evidence>
<dbReference type="FunFam" id="2.30.29.30:FF:000450">
    <property type="entry name" value="Oxysterol-binding protein"/>
    <property type="match status" value="1"/>
</dbReference>
<keyword evidence="6" id="KW-0175">Coiled coil</keyword>
<dbReference type="InterPro" id="IPR018494">
    <property type="entry name" value="Oxysterol-bd_CS"/>
</dbReference>
<dbReference type="EMBL" id="KK852607">
    <property type="protein sequence ID" value="KDR20354.1"/>
    <property type="molecule type" value="Genomic_DNA"/>
</dbReference>
<feature type="region of interest" description="Disordered" evidence="7">
    <location>
        <begin position="249"/>
        <end position="268"/>
    </location>
</feature>
<evidence type="ECO:0000259" key="8">
    <source>
        <dbReference type="PROSITE" id="PS50003"/>
    </source>
</evidence>
<evidence type="ECO:0000256" key="1">
    <source>
        <dbReference type="ARBA" id="ARBA00022448"/>
    </source>
</evidence>
<gene>
    <name evidence="9" type="ORF">L798_05521</name>
</gene>
<dbReference type="InParanoid" id="A0A067RBW7"/>
<evidence type="ECO:0000256" key="5">
    <source>
        <dbReference type="RuleBase" id="RU003845"/>
    </source>
</evidence>
<dbReference type="Pfam" id="PF00169">
    <property type="entry name" value="PH"/>
    <property type="match status" value="1"/>
</dbReference>
<organism evidence="9 10">
    <name type="scientific">Zootermopsis nevadensis</name>
    <name type="common">Dampwood termite</name>
    <dbReference type="NCBI Taxonomy" id="136037"/>
    <lineage>
        <taxon>Eukaryota</taxon>
        <taxon>Metazoa</taxon>
        <taxon>Ecdysozoa</taxon>
        <taxon>Arthropoda</taxon>
        <taxon>Hexapoda</taxon>
        <taxon>Insecta</taxon>
        <taxon>Pterygota</taxon>
        <taxon>Neoptera</taxon>
        <taxon>Polyneoptera</taxon>
        <taxon>Dictyoptera</taxon>
        <taxon>Blattodea</taxon>
        <taxon>Blattoidea</taxon>
        <taxon>Termitoidae</taxon>
        <taxon>Termopsidae</taxon>
        <taxon>Zootermopsis</taxon>
    </lineage>
</organism>
<dbReference type="SUPFAM" id="SSF50729">
    <property type="entry name" value="PH domain-like"/>
    <property type="match status" value="1"/>
</dbReference>
<dbReference type="GO" id="GO:0006869">
    <property type="term" value="P:lipid transport"/>
    <property type="evidence" value="ECO:0007669"/>
    <property type="project" value="UniProtKB-KW"/>
</dbReference>
<dbReference type="PANTHER" id="PTHR10972">
    <property type="entry name" value="OXYSTEROL-BINDING PROTEIN-RELATED"/>
    <property type="match status" value="1"/>
</dbReference>
<dbReference type="FunFam" id="1.10.287.2720:FF:000001">
    <property type="entry name" value="Oxysterol-binding OBPalpha"/>
    <property type="match status" value="1"/>
</dbReference>
<dbReference type="Gene3D" id="1.10.287.2720">
    <property type="match status" value="1"/>
</dbReference>
<dbReference type="PROSITE" id="PS50003">
    <property type="entry name" value="PH_DOMAIN"/>
    <property type="match status" value="1"/>
</dbReference>
<dbReference type="InterPro" id="IPR001849">
    <property type="entry name" value="PH_domain"/>
</dbReference>
<feature type="region of interest" description="Disordered" evidence="7">
    <location>
        <begin position="289"/>
        <end position="360"/>
    </location>
</feature>
<evidence type="ECO:0000256" key="6">
    <source>
        <dbReference type="SAM" id="Coils"/>
    </source>
</evidence>
<dbReference type="CDD" id="cd13290">
    <property type="entry name" value="PH_ORP9"/>
    <property type="match status" value="1"/>
</dbReference>
<protein>
    <recommendedName>
        <fullName evidence="5">Oxysterol-binding protein</fullName>
    </recommendedName>
</protein>
<keyword evidence="10" id="KW-1185">Reference proteome</keyword>
<evidence type="ECO:0000256" key="2">
    <source>
        <dbReference type="ARBA" id="ARBA00023055"/>
    </source>
</evidence>
<dbReference type="SUPFAM" id="SSF144000">
    <property type="entry name" value="Oxysterol-binding protein-like"/>
    <property type="match status" value="1"/>
</dbReference>
<dbReference type="Pfam" id="PF01237">
    <property type="entry name" value="Oxysterol_BP"/>
    <property type="match status" value="1"/>
</dbReference>
<sequence>MATMEGSLSKWTNVMKGWQYRWFVLDDNAGLLSYYTSKEKMVRGVRRGCVRLKGAVIGIDDEDDSTFTITVDGKTFHFQARGAEEREKWIRALEDTILRHAHRMRWDPNKPPPTVHEFDKKLIEADAYLQILIDQLKALEVRMEGMSDLVEKARCQVIHDHANDMLESIKHSIVMLQIAKNTAHPVNGIYHSTDTSPLSMDNSQASGKDIQHEGVDVSSMGCAVFHDEEEAEGLQTGIEVGDECMETRRQCPGATATSRSSLSSLTAIGTKHRPSMTLIVPATSYSSSEEEDFYDANEYNDTPSSSASPTIGLRPFVEPPSVEDSPESLAEQEQTSSGVNKRKVSGAPAPPPVRDDGSLDYDALYEDESDLDLGGIENHGSVVSHLISQVKIGMDLTKVVLPTFILERRSLLEMYADYFAHPDIFVSISDFPDPKDRMVQVVRWYLSAYHAGRKSTVAKKPYNPIIGELFKCHWDIPGLPPDLSSLVTDGPVPWCTKNQLTFVAEQVSHHPPISAFYAEHYDKRISFCAHVWTKSKFLGLSVGVHNIGQGCISVLDFDEEYIVTFPNGYGRSILTIPWIELGGSVTITCAKTGYSANVEFLTKPFYGGKKNRITAEVFQPNDKKPFLSVTGEWNGGMEAKWADGRTEMFVDVNKINVVKKKVRPIAEQAENESRRLWKEVTAGLRLKDIDRATNAKFALEQKQRDEAKERKERGFKWETMLFQEAGENWVYKNPLIMRISPKNKPSNPH</sequence>
<dbReference type="FunFam" id="3.30.70.3490:FF:000001">
    <property type="entry name" value="Oxysterol-binding protein"/>
    <property type="match status" value="1"/>
</dbReference>
<evidence type="ECO:0000256" key="4">
    <source>
        <dbReference type="RuleBase" id="RU003844"/>
    </source>
</evidence>
<evidence type="ECO:0000313" key="9">
    <source>
        <dbReference type="EMBL" id="KDR20354.1"/>
    </source>
</evidence>
<dbReference type="eggNOG" id="KOG2210">
    <property type="taxonomic scope" value="Eukaryota"/>
</dbReference>
<dbReference type="PANTHER" id="PTHR10972:SF200">
    <property type="entry name" value="OXYSTEROL-BINDING PROTEIN-RELATED PROTEIN 9"/>
    <property type="match status" value="1"/>
</dbReference>
<dbReference type="GO" id="GO:0005794">
    <property type="term" value="C:Golgi apparatus"/>
    <property type="evidence" value="ECO:0007669"/>
    <property type="project" value="TreeGrafter"/>
</dbReference>